<feature type="compositionally biased region" description="Polar residues" evidence="1">
    <location>
        <begin position="26"/>
        <end position="40"/>
    </location>
</feature>
<feature type="region of interest" description="Disordered" evidence="1">
    <location>
        <begin position="1"/>
        <end position="123"/>
    </location>
</feature>
<dbReference type="VEuPathDB" id="FungiDB:yc1106_04088"/>
<name>A0A9Q8Z6B4_CURCL</name>
<proteinExistence type="predicted"/>
<evidence type="ECO:0000313" key="2">
    <source>
        <dbReference type="EMBL" id="USP76814.1"/>
    </source>
</evidence>
<dbReference type="AlphaFoldDB" id="A0A9Q8Z6B4"/>
<evidence type="ECO:0000256" key="1">
    <source>
        <dbReference type="SAM" id="MobiDB-lite"/>
    </source>
</evidence>
<feature type="compositionally biased region" description="Basic and acidic residues" evidence="1">
    <location>
        <begin position="432"/>
        <end position="447"/>
    </location>
</feature>
<feature type="compositionally biased region" description="Basic and acidic residues" evidence="1">
    <location>
        <begin position="460"/>
        <end position="477"/>
    </location>
</feature>
<organism evidence="2 3">
    <name type="scientific">Curvularia clavata</name>
    <dbReference type="NCBI Taxonomy" id="95742"/>
    <lineage>
        <taxon>Eukaryota</taxon>
        <taxon>Fungi</taxon>
        <taxon>Dikarya</taxon>
        <taxon>Ascomycota</taxon>
        <taxon>Pezizomycotina</taxon>
        <taxon>Dothideomycetes</taxon>
        <taxon>Pleosporomycetidae</taxon>
        <taxon>Pleosporales</taxon>
        <taxon>Pleosporineae</taxon>
        <taxon>Pleosporaceae</taxon>
        <taxon>Curvularia</taxon>
    </lineage>
</organism>
<feature type="compositionally biased region" description="Polar residues" evidence="1">
    <location>
        <begin position="351"/>
        <end position="397"/>
    </location>
</feature>
<protein>
    <submittedName>
        <fullName evidence="2">Uncharacterized protein</fullName>
    </submittedName>
</protein>
<reference evidence="2" key="1">
    <citation type="submission" date="2021-12" db="EMBL/GenBank/DDBJ databases">
        <title>Curvularia clavata genome.</title>
        <authorList>
            <person name="Cao Y."/>
        </authorList>
    </citation>
    <scope>NUCLEOTIDE SEQUENCE</scope>
    <source>
        <strain evidence="2">Yc1106</strain>
    </source>
</reference>
<feature type="compositionally biased region" description="Polar residues" evidence="1">
    <location>
        <begin position="96"/>
        <end position="116"/>
    </location>
</feature>
<accession>A0A9Q8Z6B4</accession>
<dbReference type="EMBL" id="CP089276">
    <property type="protein sequence ID" value="USP76814.1"/>
    <property type="molecule type" value="Genomic_DNA"/>
</dbReference>
<dbReference type="OrthoDB" id="3689384at2759"/>
<dbReference type="Proteomes" id="UP001056012">
    <property type="component" value="Chromosome 3"/>
</dbReference>
<sequence length="501" mass="57317">MPYQIHTNNQYHRSQNNGYAAAPRYRSQSPDDSQHHTASWLSDYISEPVYSDSGDYINPQDPQPSPSPVQYERHSPMSSSLYSPGERGANNHRYYYTSSPYRPQRPAQSRYRTPSPGSDYIAQSARTEDDYIATPAKLMPGAFVDDDTPADNGYAEYGPEDSSPLQHSVPKEYRKETSRSHRRASPKDYDNHRALARRESDYRSSNWDRKHDSLRILSRSRSRNNGLKPHELANFQEAREFLERFRALEIKGARRTAHSDPAYSSDEDRDDRSLRSRRGSSPGDWDHRRILVRQSYDGNAPEDSDMPLSRVPHHYQHGGPSTHRTTRYSPTRQSRLDRYEARPSYHDSRRQITANDSDVASYRSASFSGHVSRAPSTTPSYVSHGPSPTRSYVSRSPSYAGTRRRTARSRSSSDNGIAEGSDYLPSDDEDADRTYFSEDEHRYRSDDNGVGEGDDYLSSGDERERERDDRASRRNEGVRLYPRSGAERDSYPVGIKRGWGS</sequence>
<feature type="compositionally biased region" description="Basic and acidic residues" evidence="1">
    <location>
        <begin position="169"/>
        <end position="208"/>
    </location>
</feature>
<feature type="region of interest" description="Disordered" evidence="1">
    <location>
        <begin position="253"/>
        <end position="501"/>
    </location>
</feature>
<evidence type="ECO:0000313" key="3">
    <source>
        <dbReference type="Proteomes" id="UP001056012"/>
    </source>
</evidence>
<feature type="compositionally biased region" description="Basic and acidic residues" evidence="1">
    <location>
        <begin position="334"/>
        <end position="350"/>
    </location>
</feature>
<feature type="compositionally biased region" description="Polar residues" evidence="1">
    <location>
        <begin position="1"/>
        <end position="18"/>
    </location>
</feature>
<gene>
    <name evidence="2" type="ORF">yc1106_04088</name>
</gene>
<keyword evidence="3" id="KW-1185">Reference proteome</keyword>
<feature type="region of interest" description="Disordered" evidence="1">
    <location>
        <begin position="142"/>
        <end position="208"/>
    </location>
</feature>